<evidence type="ECO:0000256" key="1">
    <source>
        <dbReference type="SAM" id="Phobius"/>
    </source>
</evidence>
<dbReference type="Proteomes" id="UP001596461">
    <property type="component" value="Unassembled WGS sequence"/>
</dbReference>
<feature type="transmembrane region" description="Helical" evidence="1">
    <location>
        <begin position="122"/>
        <end position="140"/>
    </location>
</feature>
<proteinExistence type="predicted"/>
<dbReference type="EMBL" id="JBHTAH010000003">
    <property type="protein sequence ID" value="MFC7068898.1"/>
    <property type="molecule type" value="Genomic_DNA"/>
</dbReference>
<dbReference type="InterPro" id="IPR037185">
    <property type="entry name" value="EmrE-like"/>
</dbReference>
<feature type="transmembrane region" description="Helical" evidence="1">
    <location>
        <begin position="68"/>
        <end position="89"/>
    </location>
</feature>
<evidence type="ECO:0000313" key="4">
    <source>
        <dbReference type="Proteomes" id="UP001596461"/>
    </source>
</evidence>
<evidence type="ECO:0000313" key="3">
    <source>
        <dbReference type="EMBL" id="MFC7068898.1"/>
    </source>
</evidence>
<organism evidence="3 4">
    <name type="scientific">Halobaculum lipolyticum</name>
    <dbReference type="NCBI Taxonomy" id="3032001"/>
    <lineage>
        <taxon>Archaea</taxon>
        <taxon>Methanobacteriati</taxon>
        <taxon>Methanobacteriota</taxon>
        <taxon>Stenosarchaea group</taxon>
        <taxon>Halobacteria</taxon>
        <taxon>Halobacteriales</taxon>
        <taxon>Haloferacaceae</taxon>
        <taxon>Halobaculum</taxon>
    </lineage>
</organism>
<name>A0ABD5WB12_9EURY</name>
<keyword evidence="1" id="KW-1133">Transmembrane helix</keyword>
<reference evidence="3 4" key="1">
    <citation type="journal article" date="2019" name="Int. J. Syst. Evol. Microbiol.">
        <title>The Global Catalogue of Microorganisms (GCM) 10K type strain sequencing project: providing services to taxonomists for standard genome sequencing and annotation.</title>
        <authorList>
            <consortium name="The Broad Institute Genomics Platform"/>
            <consortium name="The Broad Institute Genome Sequencing Center for Infectious Disease"/>
            <person name="Wu L."/>
            <person name="Ma J."/>
        </authorList>
    </citation>
    <scope>NUCLEOTIDE SEQUENCE [LARGE SCALE GENOMIC DNA]</scope>
    <source>
        <strain evidence="3 4">DT31</strain>
    </source>
</reference>
<protein>
    <submittedName>
        <fullName evidence="3">EamA family transporter</fullName>
    </submittedName>
</protein>
<evidence type="ECO:0000259" key="2">
    <source>
        <dbReference type="Pfam" id="PF00892"/>
    </source>
</evidence>
<feature type="transmembrane region" description="Helical" evidence="1">
    <location>
        <begin position="96"/>
        <end position="116"/>
    </location>
</feature>
<accession>A0ABD5WB12</accession>
<dbReference type="Gene3D" id="1.10.3730.20">
    <property type="match status" value="1"/>
</dbReference>
<keyword evidence="1" id="KW-0472">Membrane</keyword>
<feature type="domain" description="EamA" evidence="2">
    <location>
        <begin position="4"/>
        <end position="138"/>
    </location>
</feature>
<dbReference type="InterPro" id="IPR000620">
    <property type="entry name" value="EamA_dom"/>
</dbReference>
<dbReference type="SUPFAM" id="SSF103481">
    <property type="entry name" value="Multidrug resistance efflux transporter EmrE"/>
    <property type="match status" value="1"/>
</dbReference>
<feature type="transmembrane region" description="Helical" evidence="1">
    <location>
        <begin position="6"/>
        <end position="23"/>
    </location>
</feature>
<gene>
    <name evidence="3" type="ORF">ACFQL9_04520</name>
</gene>
<keyword evidence="1" id="KW-0812">Transmembrane</keyword>
<feature type="transmembrane region" description="Helical" evidence="1">
    <location>
        <begin position="35"/>
        <end position="56"/>
    </location>
</feature>
<dbReference type="Pfam" id="PF00892">
    <property type="entry name" value="EamA"/>
    <property type="match status" value="1"/>
</dbReference>
<sequence>MNYLVWAVVAMGAYSLVAPLMRLATAGQGAIPSTVAALVANTVLVVLTLGVIGVTGESVLDQFADPRMRYVLAAGVCLGVGILAYYRALAVGRVSVVAPVFAMFFVASSAVGVVLLDEPVTARKLLGVAFAVVAVILVAGE</sequence>
<dbReference type="RefSeq" id="WP_284030994.1">
    <property type="nucleotide sequence ID" value="NZ_CP126154.1"/>
</dbReference>
<dbReference type="GeneID" id="81125855"/>
<comment type="caution">
    <text evidence="3">The sequence shown here is derived from an EMBL/GenBank/DDBJ whole genome shotgun (WGS) entry which is preliminary data.</text>
</comment>
<dbReference type="AlphaFoldDB" id="A0ABD5WB12"/>
<keyword evidence="4" id="KW-1185">Reference proteome</keyword>